<feature type="compositionally biased region" description="Basic and acidic residues" evidence="1">
    <location>
        <begin position="173"/>
        <end position="186"/>
    </location>
</feature>
<name>A0AAD6F3G4_9TELE</name>
<gene>
    <name evidence="2" type="ORF">JOQ06_005174</name>
</gene>
<dbReference type="AlphaFoldDB" id="A0AAD6F3G4"/>
<dbReference type="Proteomes" id="UP001219934">
    <property type="component" value="Unassembled WGS sequence"/>
</dbReference>
<evidence type="ECO:0000313" key="3">
    <source>
        <dbReference type="Proteomes" id="UP001219934"/>
    </source>
</evidence>
<reference evidence="2" key="1">
    <citation type="submission" date="2022-11" db="EMBL/GenBank/DDBJ databases">
        <title>Chromosome-level genome of Pogonophryne albipinna.</title>
        <authorList>
            <person name="Jo E."/>
        </authorList>
    </citation>
    <scope>NUCLEOTIDE SEQUENCE</scope>
    <source>
        <strain evidence="2">SGF0006</strain>
        <tissue evidence="2">Muscle</tissue>
    </source>
</reference>
<comment type="caution">
    <text evidence="2">The sequence shown here is derived from an EMBL/GenBank/DDBJ whole genome shotgun (WGS) entry which is preliminary data.</text>
</comment>
<proteinExistence type="predicted"/>
<evidence type="ECO:0000256" key="1">
    <source>
        <dbReference type="SAM" id="MobiDB-lite"/>
    </source>
</evidence>
<feature type="compositionally biased region" description="Polar residues" evidence="1">
    <location>
        <begin position="80"/>
        <end position="95"/>
    </location>
</feature>
<organism evidence="2 3">
    <name type="scientific">Pogonophryne albipinna</name>
    <dbReference type="NCBI Taxonomy" id="1090488"/>
    <lineage>
        <taxon>Eukaryota</taxon>
        <taxon>Metazoa</taxon>
        <taxon>Chordata</taxon>
        <taxon>Craniata</taxon>
        <taxon>Vertebrata</taxon>
        <taxon>Euteleostomi</taxon>
        <taxon>Actinopterygii</taxon>
        <taxon>Neopterygii</taxon>
        <taxon>Teleostei</taxon>
        <taxon>Neoteleostei</taxon>
        <taxon>Acanthomorphata</taxon>
        <taxon>Eupercaria</taxon>
        <taxon>Perciformes</taxon>
        <taxon>Notothenioidei</taxon>
        <taxon>Pogonophryne</taxon>
    </lineage>
</organism>
<dbReference type="EMBL" id="JAPTMU010000290">
    <property type="protein sequence ID" value="KAJ4919437.1"/>
    <property type="molecule type" value="Genomic_DNA"/>
</dbReference>
<accession>A0AAD6F3G4</accession>
<protein>
    <submittedName>
        <fullName evidence="2">Uncharacterized protein</fullName>
    </submittedName>
</protein>
<feature type="compositionally biased region" description="Acidic residues" evidence="1">
    <location>
        <begin position="157"/>
        <end position="172"/>
    </location>
</feature>
<feature type="region of interest" description="Disordered" evidence="1">
    <location>
        <begin position="19"/>
        <end position="201"/>
    </location>
</feature>
<evidence type="ECO:0000313" key="2">
    <source>
        <dbReference type="EMBL" id="KAJ4919437.1"/>
    </source>
</evidence>
<sequence>MTCFLPFQTAVPWDMWSGEAQKAEPGADTGFVADWSADFGSANGDAAQGPKAPDVGPEGGADTATPPQDGGAATAGDEVSSWSFQSITDLPSSAVRTDEEETRQAVSEVDTAGQEDRRKSTPGLIFTNEFGEQIEDSTEDGGDRWSRSPDGSGSEYETAEEWGDGGADDDLSSEDRFPEGCEDRSQTVEQVSAGEERPGKPTDLTSIYIQHSEAQGAFDSVTSAEAHVAFDSVTSVEAQGGGAFDSVTSAEAQGGGAFDSVTSAEAQGGGAFDSVTSAETQGGGAFDSDPFVEAQGGGAFDSDPFAETQGGGAFDSVPFAEAQGGGAFDSVTSAEAQEGGAFDSGTFAETQGGGAFDSDPFTETQGGGAFYLVPFAETQGGGAFDSDTSAETQGGGAFDSDPFAETQGGGAFDSDPFAETQGGGAFDSDPFAETQGGGAFDSDPFAETQFGDKGGGFEFDPFAAETSGGLVSSGDGGGGWDTDPFAQSFPAASAGTEDPAAINPHSSLAVSGTAGGTQDLHITRIDKQPEHSDMSEDEAANRRIGKLYQALDTEKEEVFNFLLTSVW</sequence>
<keyword evidence="3" id="KW-1185">Reference proteome</keyword>